<organism evidence="1 2">
    <name type="scientific">Limobrevibacterium gyesilva</name>
    <dbReference type="NCBI Taxonomy" id="2991712"/>
    <lineage>
        <taxon>Bacteria</taxon>
        <taxon>Pseudomonadati</taxon>
        <taxon>Pseudomonadota</taxon>
        <taxon>Alphaproteobacteria</taxon>
        <taxon>Acetobacterales</taxon>
        <taxon>Acetobacteraceae</taxon>
        <taxon>Limobrevibacterium</taxon>
    </lineage>
</organism>
<comment type="caution">
    <text evidence="1">The sequence shown here is derived from an EMBL/GenBank/DDBJ whole genome shotgun (WGS) entry which is preliminary data.</text>
</comment>
<evidence type="ECO:0000313" key="2">
    <source>
        <dbReference type="Proteomes" id="UP001165679"/>
    </source>
</evidence>
<name>A0AA41YK54_9PROT</name>
<keyword evidence="2" id="KW-1185">Reference proteome</keyword>
<reference evidence="1" key="1">
    <citation type="submission" date="2022-09" db="EMBL/GenBank/DDBJ databases">
        <title>Rhodovastum sp. nov. RN2-1 isolated from soil in Seongnam, South Korea.</title>
        <authorList>
            <person name="Le N.T."/>
        </authorList>
    </citation>
    <scope>NUCLEOTIDE SEQUENCE</scope>
    <source>
        <strain evidence="1">RN2-1</strain>
    </source>
</reference>
<evidence type="ECO:0000313" key="1">
    <source>
        <dbReference type="EMBL" id="MCW3473632.1"/>
    </source>
</evidence>
<accession>A0AA41YK54</accession>
<dbReference type="EMBL" id="JAPDNT010000001">
    <property type="protein sequence ID" value="MCW3473632.1"/>
    <property type="molecule type" value="Genomic_DNA"/>
</dbReference>
<dbReference type="Proteomes" id="UP001165679">
    <property type="component" value="Unassembled WGS sequence"/>
</dbReference>
<gene>
    <name evidence="1" type="ORF">OL599_03500</name>
</gene>
<dbReference type="AlphaFoldDB" id="A0AA41YK54"/>
<protein>
    <submittedName>
        <fullName evidence="1">DUF2946 family protein</fullName>
    </submittedName>
</protein>
<dbReference type="InterPro" id="IPR021333">
    <property type="entry name" value="DUF2946"/>
</dbReference>
<sequence length="125" mass="13179">MRLVRSRFPWLRLPIAMVVALGLLLQVTVPQASAFAGPVDPLFALGSICHAGGDEPDGAPQPATKHQHEHCALCQLGAVVFLPPEPGSALWQPFVAVASVMRLPAPVPTGTIRLAYASRAPPLFG</sequence>
<reference evidence="1" key="2">
    <citation type="submission" date="2022-10" db="EMBL/GenBank/DDBJ databases">
        <authorList>
            <person name="Trinh H.N."/>
        </authorList>
    </citation>
    <scope>NUCLEOTIDE SEQUENCE</scope>
    <source>
        <strain evidence="1">RN2-1</strain>
    </source>
</reference>
<dbReference type="Pfam" id="PF11162">
    <property type="entry name" value="DUF2946"/>
    <property type="match status" value="1"/>
</dbReference>
<proteinExistence type="predicted"/>
<dbReference type="RefSeq" id="WP_264712213.1">
    <property type="nucleotide sequence ID" value="NZ_JAPDNT010000001.1"/>
</dbReference>